<feature type="binding site" evidence="4">
    <location>
        <position position="144"/>
    </location>
    <ligand>
        <name>4-CDP-2-C-methyl-D-erythritol 2-phosphate</name>
        <dbReference type="ChEBI" id="CHEBI:57919"/>
    </ligand>
</feature>
<dbReference type="Gene3D" id="3.30.1330.50">
    <property type="entry name" value="2-C-methyl-D-erythritol 2,4-cyclodiphosphate synthase"/>
    <property type="match status" value="1"/>
</dbReference>
<keyword evidence="8" id="KW-1185">Reference proteome</keyword>
<evidence type="ECO:0000259" key="6">
    <source>
        <dbReference type="Pfam" id="PF02542"/>
    </source>
</evidence>
<dbReference type="Pfam" id="PF02542">
    <property type="entry name" value="YgbB"/>
    <property type="match status" value="1"/>
</dbReference>
<feature type="binding site" evidence="4">
    <location>
        <position position="141"/>
    </location>
    <ligand>
        <name>4-CDP-2-C-methyl-D-erythritol 2-phosphate</name>
        <dbReference type="ChEBI" id="CHEBI:57919"/>
    </ligand>
</feature>
<dbReference type="SUPFAM" id="SSF69765">
    <property type="entry name" value="IpsF-like"/>
    <property type="match status" value="1"/>
</dbReference>
<evidence type="ECO:0000256" key="5">
    <source>
        <dbReference type="RuleBase" id="RU004395"/>
    </source>
</evidence>
<feature type="binding site" evidence="4">
    <location>
        <begin position="134"/>
        <end position="137"/>
    </location>
    <ligand>
        <name>4-CDP-2-C-methyl-D-erythritol 2-phosphate</name>
        <dbReference type="ChEBI" id="CHEBI:57919"/>
    </ligand>
</feature>
<keyword evidence="2 4" id="KW-0414">Isoprene biosynthesis</keyword>
<dbReference type="CDD" id="cd00554">
    <property type="entry name" value="MECDP_synthase"/>
    <property type="match status" value="1"/>
</dbReference>
<accession>A0A2S2DTB1</accession>
<feature type="site" description="Transition state stabilizer" evidence="4">
    <location>
        <position position="36"/>
    </location>
</feature>
<dbReference type="KEGG" id="psez:HME7025_00670"/>
<feature type="site" description="Transition state stabilizer" evidence="4">
    <location>
        <position position="135"/>
    </location>
</feature>
<comment type="caution">
    <text evidence="4">Lacks conserved residue(s) required for the propagation of feature annotation.</text>
</comment>
<organism evidence="7 8">
    <name type="scientific">Aquirufa nivalisilvae</name>
    <dbReference type="NCBI Taxonomy" id="2516557"/>
    <lineage>
        <taxon>Bacteria</taxon>
        <taxon>Pseudomonadati</taxon>
        <taxon>Bacteroidota</taxon>
        <taxon>Cytophagia</taxon>
        <taxon>Cytophagales</taxon>
        <taxon>Flectobacillaceae</taxon>
        <taxon>Aquirufa</taxon>
    </lineage>
</organism>
<proteinExistence type="inferred from homology"/>
<protein>
    <recommendedName>
        <fullName evidence="4 5">2-C-methyl-D-erythritol 2,4-cyclodiphosphate synthase</fullName>
        <shortName evidence="4">MECDP-synthase</shortName>
        <shortName evidence="4">MECPP-synthase</shortName>
        <shortName evidence="4">MECPS</shortName>
        <ecNumber evidence="4 5">4.6.1.12</ecNumber>
    </recommendedName>
</protein>
<feature type="binding site" evidence="4">
    <location>
        <position position="12"/>
    </location>
    <ligand>
        <name>a divalent metal cation</name>
        <dbReference type="ChEBI" id="CHEBI:60240"/>
    </ligand>
</feature>
<dbReference type="PANTHER" id="PTHR43181">
    <property type="entry name" value="2-C-METHYL-D-ERYTHRITOL 2,4-CYCLODIPHOSPHATE SYNTHASE, CHLOROPLASTIC"/>
    <property type="match status" value="1"/>
</dbReference>
<feature type="domain" description="2-C-methyl-D-erythritol 2,4-cyclodiphosphate synthase" evidence="6">
    <location>
        <begin position="3"/>
        <end position="156"/>
    </location>
</feature>
<dbReference type="GO" id="GO:0016114">
    <property type="term" value="P:terpenoid biosynthetic process"/>
    <property type="evidence" value="ECO:0007669"/>
    <property type="project" value="InterPro"/>
</dbReference>
<reference evidence="8" key="1">
    <citation type="submission" date="2018-05" db="EMBL/GenBank/DDBJ databases">
        <title>Pseudarcicella sp. HME7025 Genome sequencing and assembly.</title>
        <authorList>
            <person name="Kim H."/>
            <person name="Kang H."/>
            <person name="Joh K."/>
        </authorList>
    </citation>
    <scope>NUCLEOTIDE SEQUENCE [LARGE SCALE GENOMIC DNA]</scope>
    <source>
        <strain evidence="8">HME7025</strain>
    </source>
</reference>
<comment type="pathway">
    <text evidence="4">Isoprenoid biosynthesis; isopentenyl diphosphate biosynthesis via DXP pathway; isopentenyl diphosphate from 1-deoxy-D-xylulose 5-phosphate: step 4/6.</text>
</comment>
<comment type="similarity">
    <text evidence="4 5">Belongs to the IspF family.</text>
</comment>
<comment type="cofactor">
    <cofactor evidence="4">
        <name>a divalent metal cation</name>
        <dbReference type="ChEBI" id="CHEBI:60240"/>
    </cofactor>
    <text evidence="4">Binds 1 divalent metal cation per subunit.</text>
</comment>
<evidence type="ECO:0000256" key="2">
    <source>
        <dbReference type="ARBA" id="ARBA00023229"/>
    </source>
</evidence>
<dbReference type="EC" id="4.6.1.12" evidence="4 5"/>
<dbReference type="FunFam" id="3.30.1330.50:FF:000003">
    <property type="entry name" value="2-C-methyl-D-erythritol 2,4-cyclodiphosphate synthase"/>
    <property type="match status" value="1"/>
</dbReference>
<comment type="subunit">
    <text evidence="4">Homotrimer.</text>
</comment>
<dbReference type="RefSeq" id="WP_109322289.1">
    <property type="nucleotide sequence ID" value="NZ_CP029346.1"/>
</dbReference>
<dbReference type="InterPro" id="IPR036571">
    <property type="entry name" value="MECDP_synthase_sf"/>
</dbReference>
<dbReference type="OrthoDB" id="9804336at2"/>
<keyword evidence="1 4" id="KW-0479">Metal-binding</keyword>
<comment type="catalytic activity">
    <reaction evidence="4 5">
        <text>4-CDP-2-C-methyl-D-erythritol 2-phosphate = 2-C-methyl-D-erythritol 2,4-cyclic diphosphate + CMP</text>
        <dbReference type="Rhea" id="RHEA:23864"/>
        <dbReference type="ChEBI" id="CHEBI:57919"/>
        <dbReference type="ChEBI" id="CHEBI:58483"/>
        <dbReference type="ChEBI" id="CHEBI:60377"/>
        <dbReference type="EC" id="4.6.1.12"/>
    </reaction>
</comment>
<feature type="binding site" evidence="4">
    <location>
        <position position="44"/>
    </location>
    <ligand>
        <name>a divalent metal cation</name>
        <dbReference type="ChEBI" id="CHEBI:60240"/>
    </ligand>
</feature>
<dbReference type="GO" id="GO:0046872">
    <property type="term" value="F:metal ion binding"/>
    <property type="evidence" value="ECO:0007669"/>
    <property type="project" value="UniProtKB-KW"/>
</dbReference>
<comment type="function">
    <text evidence="4">Involved in the biosynthesis of isopentenyl diphosphate (IPP) and dimethylallyl diphosphate (DMAPP), two major building blocks of isoprenoid compounds. Catalyzes the conversion of 4-diphosphocytidyl-2-C-methyl-D-erythritol 2-phosphate (CDP-ME2P) to 2-C-methyl-D-erythritol 2,4-cyclodiphosphate (ME-CPP) with a corresponding release of cytidine 5-monophosphate (CMP).</text>
</comment>
<evidence type="ECO:0000256" key="1">
    <source>
        <dbReference type="ARBA" id="ARBA00022723"/>
    </source>
</evidence>
<feature type="binding site" evidence="4">
    <location>
        <begin position="63"/>
        <end position="67"/>
    </location>
    <ligand>
        <name>4-CDP-2-C-methyl-D-erythritol 2-phosphate</name>
        <dbReference type="ChEBI" id="CHEBI:57919"/>
    </ligand>
</feature>
<dbReference type="EMBL" id="CP029346">
    <property type="protein sequence ID" value="AWL08542.1"/>
    <property type="molecule type" value="Genomic_DNA"/>
</dbReference>
<feature type="binding site" evidence="4">
    <location>
        <begin position="10"/>
        <end position="12"/>
    </location>
    <ligand>
        <name>4-CDP-2-C-methyl-D-erythritol 2-phosphate</name>
        <dbReference type="ChEBI" id="CHEBI:57919"/>
    </ligand>
</feature>
<feature type="binding site" evidence="4">
    <location>
        <begin position="58"/>
        <end position="60"/>
    </location>
    <ligand>
        <name>4-CDP-2-C-methyl-D-erythritol 2-phosphate</name>
        <dbReference type="ChEBI" id="CHEBI:57919"/>
    </ligand>
</feature>
<evidence type="ECO:0000313" key="7">
    <source>
        <dbReference type="EMBL" id="AWL08542.1"/>
    </source>
</evidence>
<sequence length="159" mass="17128">MKIRVGQGYDVHRWVEGRPCILGGIEIESAKGPLGHSDADLVCHVICDALLGATNLRNIGFHFSDKDPQWKGVSSTALLTRVLEMIREKGWKVGNVDVTIILDQPKLNPHIPAMQANLAQVMAVDLDQITLKATTSEGMGFVGRGEGISAMAVALITAE</sequence>
<dbReference type="UniPathway" id="UPA00056">
    <property type="reaction ID" value="UER00095"/>
</dbReference>
<feature type="binding site" evidence="4">
    <location>
        <begin position="36"/>
        <end position="37"/>
    </location>
    <ligand>
        <name>4-CDP-2-C-methyl-D-erythritol 2-phosphate</name>
        <dbReference type="ChEBI" id="CHEBI:57919"/>
    </ligand>
</feature>
<evidence type="ECO:0000313" key="8">
    <source>
        <dbReference type="Proteomes" id="UP000245468"/>
    </source>
</evidence>
<dbReference type="InterPro" id="IPR003526">
    <property type="entry name" value="MECDP_synthase"/>
</dbReference>
<feature type="binding site" evidence="4">
    <location>
        <position position="10"/>
    </location>
    <ligand>
        <name>a divalent metal cation</name>
        <dbReference type="ChEBI" id="CHEBI:60240"/>
    </ligand>
</feature>
<dbReference type="HAMAP" id="MF_00107">
    <property type="entry name" value="IspF"/>
    <property type="match status" value="1"/>
</dbReference>
<evidence type="ECO:0000256" key="4">
    <source>
        <dbReference type="HAMAP-Rule" id="MF_00107"/>
    </source>
</evidence>
<dbReference type="GO" id="GO:0019288">
    <property type="term" value="P:isopentenyl diphosphate biosynthetic process, methylerythritol 4-phosphate pathway"/>
    <property type="evidence" value="ECO:0007669"/>
    <property type="project" value="UniProtKB-UniRule"/>
</dbReference>
<keyword evidence="3 4" id="KW-0456">Lyase</keyword>
<gene>
    <name evidence="4 7" type="primary">ispF</name>
    <name evidence="7" type="ORF">HME7025_00670</name>
</gene>
<evidence type="ECO:0000256" key="3">
    <source>
        <dbReference type="ARBA" id="ARBA00023239"/>
    </source>
</evidence>
<dbReference type="NCBIfam" id="TIGR00151">
    <property type="entry name" value="ispF"/>
    <property type="match status" value="1"/>
</dbReference>
<name>A0A2S2DTB1_9BACT</name>
<dbReference type="Proteomes" id="UP000245468">
    <property type="component" value="Chromosome"/>
</dbReference>
<dbReference type="GO" id="GO:0008685">
    <property type="term" value="F:2-C-methyl-D-erythritol 2,4-cyclodiphosphate synthase activity"/>
    <property type="evidence" value="ECO:0007669"/>
    <property type="project" value="UniProtKB-UniRule"/>
</dbReference>
<dbReference type="PANTHER" id="PTHR43181:SF1">
    <property type="entry name" value="2-C-METHYL-D-ERYTHRITOL 2,4-CYCLODIPHOSPHATE SYNTHASE, CHLOROPLASTIC"/>
    <property type="match status" value="1"/>
</dbReference>
<dbReference type="AlphaFoldDB" id="A0A2S2DTB1"/>